<name>A0A4V2USK9_9FIRM</name>
<gene>
    <name evidence="2" type="ORF">EDD59_103195</name>
</gene>
<keyword evidence="1" id="KW-0812">Transmembrane</keyword>
<accession>A0A4V2USK9</accession>
<keyword evidence="3" id="KW-1185">Reference proteome</keyword>
<sequence>MTRNEFLQELRRALENDLSGNIVKENVEYYSQYITEEVSKGKSEEEVLLMLGDPWVLARTIIDAQNGTEQSEVNGNDRQTYSEYDHERGTTEERSSQSHIFTADTWWKKLLWSLVIIMLIIGIFAIITGVISFLAPILIPLLIIMIIVRILGNRYR</sequence>
<dbReference type="RefSeq" id="WP_132379119.1">
    <property type="nucleotide sequence ID" value="NZ_DAISRC010000182.1"/>
</dbReference>
<protein>
    <submittedName>
        <fullName evidence="2">Putative membrane protein</fullName>
    </submittedName>
</protein>
<reference evidence="2 3" key="1">
    <citation type="submission" date="2019-03" db="EMBL/GenBank/DDBJ databases">
        <title>Genomic Encyclopedia of Type Strains, Phase IV (KMG-IV): sequencing the most valuable type-strain genomes for metagenomic binning, comparative biology and taxonomic classification.</title>
        <authorList>
            <person name="Goeker M."/>
        </authorList>
    </citation>
    <scope>NUCLEOTIDE SEQUENCE [LARGE SCALE GENOMIC DNA]</scope>
    <source>
        <strain evidence="2 3">DSM 29489</strain>
    </source>
</reference>
<dbReference type="Proteomes" id="UP000295726">
    <property type="component" value="Unassembled WGS sequence"/>
</dbReference>
<keyword evidence="1" id="KW-1133">Transmembrane helix</keyword>
<evidence type="ECO:0000313" key="2">
    <source>
        <dbReference type="EMBL" id="TCS81762.1"/>
    </source>
</evidence>
<dbReference type="AlphaFoldDB" id="A0A4V2USK9"/>
<dbReference type="Pfam" id="PF22564">
    <property type="entry name" value="HAAS"/>
    <property type="match status" value="1"/>
</dbReference>
<organism evidence="2 3">
    <name type="scientific">Muricomes intestini</name>
    <dbReference type="NCBI Taxonomy" id="1796634"/>
    <lineage>
        <taxon>Bacteria</taxon>
        <taxon>Bacillati</taxon>
        <taxon>Bacillota</taxon>
        <taxon>Clostridia</taxon>
        <taxon>Lachnospirales</taxon>
        <taxon>Lachnospiraceae</taxon>
        <taxon>Muricomes</taxon>
    </lineage>
</organism>
<feature type="transmembrane region" description="Helical" evidence="1">
    <location>
        <begin position="133"/>
        <end position="152"/>
    </location>
</feature>
<comment type="caution">
    <text evidence="2">The sequence shown here is derived from an EMBL/GenBank/DDBJ whole genome shotgun (WGS) entry which is preliminary data.</text>
</comment>
<dbReference type="EMBL" id="SLZZ01000003">
    <property type="protein sequence ID" value="TCS81762.1"/>
    <property type="molecule type" value="Genomic_DNA"/>
</dbReference>
<evidence type="ECO:0000256" key="1">
    <source>
        <dbReference type="SAM" id="Phobius"/>
    </source>
</evidence>
<evidence type="ECO:0000313" key="3">
    <source>
        <dbReference type="Proteomes" id="UP000295726"/>
    </source>
</evidence>
<keyword evidence="1" id="KW-0472">Membrane</keyword>
<feature type="transmembrane region" description="Helical" evidence="1">
    <location>
        <begin position="110"/>
        <end position="127"/>
    </location>
</feature>
<proteinExistence type="predicted"/>
<dbReference type="OrthoDB" id="1779993at2"/>